<dbReference type="CDD" id="cd16936">
    <property type="entry name" value="HATPase_RsbW-like"/>
    <property type="match status" value="1"/>
</dbReference>
<accession>A0A9X1NJ27</accession>
<dbReference type="EMBL" id="JAJOMB010000015">
    <property type="protein sequence ID" value="MCD5314121.1"/>
    <property type="molecule type" value="Genomic_DNA"/>
</dbReference>
<name>A0A9X1NJ27_9ACTN</name>
<evidence type="ECO:0000256" key="1">
    <source>
        <dbReference type="ARBA" id="ARBA00022527"/>
    </source>
</evidence>
<keyword evidence="1" id="KW-0808">Transferase</keyword>
<dbReference type="RefSeq" id="WP_231446390.1">
    <property type="nucleotide sequence ID" value="NZ_JAJOMB010000015.1"/>
</dbReference>
<dbReference type="PANTHER" id="PTHR35526:SF3">
    <property type="entry name" value="ANTI-SIGMA-F FACTOR RSBW"/>
    <property type="match status" value="1"/>
</dbReference>
<evidence type="ECO:0000259" key="2">
    <source>
        <dbReference type="Pfam" id="PF13581"/>
    </source>
</evidence>
<sequence length="179" mass="19348">MSTTRRVGTRAVRKQDGCRQEVMTVPARRPTPAVESGGLLSWTLDADDPAKVPHVRRLVMAALRSRASADSDPAELDAAEVVVAELLNNTFAHTPGPAWIALSWDGPHPLLSVADVGPGFTERPELLDEQQQLVPRLPVDAFSEHGRGLYLAAELAHDLVMTPRPTGGCVVSVTLKLHR</sequence>
<organism evidence="3 4">
    <name type="scientific">Kineosporia babensis</name>
    <dbReference type="NCBI Taxonomy" id="499548"/>
    <lineage>
        <taxon>Bacteria</taxon>
        <taxon>Bacillati</taxon>
        <taxon>Actinomycetota</taxon>
        <taxon>Actinomycetes</taxon>
        <taxon>Kineosporiales</taxon>
        <taxon>Kineosporiaceae</taxon>
        <taxon>Kineosporia</taxon>
    </lineage>
</organism>
<dbReference type="InterPro" id="IPR003594">
    <property type="entry name" value="HATPase_dom"/>
</dbReference>
<keyword evidence="1" id="KW-0418">Kinase</keyword>
<evidence type="ECO:0000313" key="3">
    <source>
        <dbReference type="EMBL" id="MCD5314121.1"/>
    </source>
</evidence>
<dbReference type="GO" id="GO:0005524">
    <property type="term" value="F:ATP binding"/>
    <property type="evidence" value="ECO:0007669"/>
    <property type="project" value="UniProtKB-KW"/>
</dbReference>
<keyword evidence="4" id="KW-1185">Reference proteome</keyword>
<dbReference type="InterPro" id="IPR036890">
    <property type="entry name" value="HATPase_C_sf"/>
</dbReference>
<evidence type="ECO:0000313" key="4">
    <source>
        <dbReference type="Proteomes" id="UP001138997"/>
    </source>
</evidence>
<gene>
    <name evidence="3" type="ORF">LR394_24740</name>
</gene>
<feature type="domain" description="Histidine kinase/HSP90-like ATPase" evidence="2">
    <location>
        <begin position="48"/>
        <end position="171"/>
    </location>
</feature>
<comment type="caution">
    <text evidence="3">The sequence shown here is derived from an EMBL/GenBank/DDBJ whole genome shotgun (WGS) entry which is preliminary data.</text>
</comment>
<dbReference type="SUPFAM" id="SSF55874">
    <property type="entry name" value="ATPase domain of HSP90 chaperone/DNA topoisomerase II/histidine kinase"/>
    <property type="match status" value="1"/>
</dbReference>
<proteinExistence type="predicted"/>
<dbReference type="AlphaFoldDB" id="A0A9X1NJ27"/>
<keyword evidence="3" id="KW-0067">ATP-binding</keyword>
<dbReference type="GO" id="GO:0004674">
    <property type="term" value="F:protein serine/threonine kinase activity"/>
    <property type="evidence" value="ECO:0007669"/>
    <property type="project" value="UniProtKB-KW"/>
</dbReference>
<protein>
    <submittedName>
        <fullName evidence="3">ATP-binding protein</fullName>
    </submittedName>
</protein>
<keyword evidence="1" id="KW-0723">Serine/threonine-protein kinase</keyword>
<dbReference type="Gene3D" id="3.30.565.10">
    <property type="entry name" value="Histidine kinase-like ATPase, C-terminal domain"/>
    <property type="match status" value="1"/>
</dbReference>
<dbReference type="PANTHER" id="PTHR35526">
    <property type="entry name" value="ANTI-SIGMA-F FACTOR RSBW-RELATED"/>
    <property type="match status" value="1"/>
</dbReference>
<dbReference type="Pfam" id="PF13581">
    <property type="entry name" value="HATPase_c_2"/>
    <property type="match status" value="1"/>
</dbReference>
<dbReference type="InterPro" id="IPR050267">
    <property type="entry name" value="Anti-sigma-factor_SerPK"/>
</dbReference>
<reference evidence="3" key="1">
    <citation type="submission" date="2021-11" db="EMBL/GenBank/DDBJ databases">
        <title>Streptomyces corallinus and Kineosporia corallina sp. nov., two new coral-derived marine actinobacteria.</title>
        <authorList>
            <person name="Buangrab K."/>
            <person name="Sutthacheep M."/>
            <person name="Yeemin T."/>
            <person name="Harunari E."/>
            <person name="Igarashi Y."/>
            <person name="Sripreechasak P."/>
            <person name="Kanchanasin P."/>
            <person name="Tanasupawat S."/>
            <person name="Phongsopitanun W."/>
        </authorList>
    </citation>
    <scope>NUCLEOTIDE SEQUENCE</scope>
    <source>
        <strain evidence="3">JCM 31032</strain>
    </source>
</reference>
<keyword evidence="3" id="KW-0547">Nucleotide-binding</keyword>
<dbReference type="Proteomes" id="UP001138997">
    <property type="component" value="Unassembled WGS sequence"/>
</dbReference>